<evidence type="ECO:0000313" key="1">
    <source>
        <dbReference type="EMBL" id="RZC56393.1"/>
    </source>
</evidence>
<dbReference type="AlphaFoldDB" id="A0A4Y7J5H1"/>
<reference evidence="1 2" key="1">
    <citation type="journal article" date="2018" name="Science">
        <title>The opium poppy genome and morphinan production.</title>
        <authorList>
            <person name="Guo L."/>
            <person name="Winzer T."/>
            <person name="Yang X."/>
            <person name="Li Y."/>
            <person name="Ning Z."/>
            <person name="He Z."/>
            <person name="Teodor R."/>
            <person name="Lu Y."/>
            <person name="Bowser T.A."/>
            <person name="Graham I.A."/>
            <person name="Ye K."/>
        </authorList>
    </citation>
    <scope>NUCLEOTIDE SEQUENCE [LARGE SCALE GENOMIC DNA]</scope>
    <source>
        <strain evidence="2">cv. HN1</strain>
        <tissue evidence="1">Leaves</tissue>
    </source>
</reference>
<name>A0A4Y7J5H1_PAPSO</name>
<evidence type="ECO:0000313" key="2">
    <source>
        <dbReference type="Proteomes" id="UP000316621"/>
    </source>
</evidence>
<protein>
    <submittedName>
        <fullName evidence="1">Uncharacterized protein</fullName>
    </submittedName>
</protein>
<dbReference type="Proteomes" id="UP000316621">
    <property type="component" value="Chromosome 3"/>
</dbReference>
<sequence length="127" mass="14562">MWGLRAEFEYVRITALDMNPLPSLSCCTIKNLMKMDKLVMDALIAETPITRFLLVIRFVNTMSVNVLGEVLNIFRPCAYRWSYGRLTLVENQDSTFNTKSIVCSYDSTKRSSVVECDMESIMGRLMV</sequence>
<keyword evidence="2" id="KW-1185">Reference proteome</keyword>
<dbReference type="EMBL" id="CM010717">
    <property type="protein sequence ID" value="RZC56393.1"/>
    <property type="molecule type" value="Genomic_DNA"/>
</dbReference>
<organism evidence="1 2">
    <name type="scientific">Papaver somniferum</name>
    <name type="common">Opium poppy</name>
    <dbReference type="NCBI Taxonomy" id="3469"/>
    <lineage>
        <taxon>Eukaryota</taxon>
        <taxon>Viridiplantae</taxon>
        <taxon>Streptophyta</taxon>
        <taxon>Embryophyta</taxon>
        <taxon>Tracheophyta</taxon>
        <taxon>Spermatophyta</taxon>
        <taxon>Magnoliopsida</taxon>
        <taxon>Ranunculales</taxon>
        <taxon>Papaveraceae</taxon>
        <taxon>Papaveroideae</taxon>
        <taxon>Papaver</taxon>
    </lineage>
</organism>
<proteinExistence type="predicted"/>
<accession>A0A4Y7J5H1</accession>
<dbReference type="Gramene" id="RZC56393">
    <property type="protein sequence ID" value="RZC56393"/>
    <property type="gene ID" value="C5167_015245"/>
</dbReference>
<gene>
    <name evidence="1" type="ORF">C5167_015245</name>
</gene>